<keyword evidence="3" id="KW-0539">Nucleus</keyword>
<feature type="compositionally biased region" description="Low complexity" evidence="5">
    <location>
        <begin position="1042"/>
        <end position="1059"/>
    </location>
</feature>
<feature type="compositionally biased region" description="Pro residues" evidence="5">
    <location>
        <begin position="1370"/>
        <end position="1383"/>
    </location>
</feature>
<feature type="compositionally biased region" description="Polar residues" evidence="5">
    <location>
        <begin position="1528"/>
        <end position="1548"/>
    </location>
</feature>
<dbReference type="EMBL" id="JAFFHB010000001">
    <property type="protein sequence ID" value="KAK4674499.1"/>
    <property type="molecule type" value="Genomic_DNA"/>
</dbReference>
<evidence type="ECO:0000256" key="4">
    <source>
        <dbReference type="SAM" id="Coils"/>
    </source>
</evidence>
<dbReference type="Proteomes" id="UP001326199">
    <property type="component" value="Unassembled WGS sequence"/>
</dbReference>
<feature type="compositionally biased region" description="Low complexity" evidence="5">
    <location>
        <begin position="274"/>
        <end position="310"/>
    </location>
</feature>
<feature type="compositionally biased region" description="Polar residues" evidence="5">
    <location>
        <begin position="1004"/>
        <end position="1020"/>
    </location>
</feature>
<keyword evidence="2" id="KW-0677">Repeat</keyword>
<feature type="compositionally biased region" description="Polar residues" evidence="5">
    <location>
        <begin position="946"/>
        <end position="955"/>
    </location>
</feature>
<feature type="compositionally biased region" description="Polar residues" evidence="5">
    <location>
        <begin position="513"/>
        <end position="543"/>
    </location>
</feature>
<feature type="compositionally biased region" description="Polar residues" evidence="5">
    <location>
        <begin position="325"/>
        <end position="343"/>
    </location>
</feature>
<feature type="compositionally biased region" description="Basic and acidic residues" evidence="5">
    <location>
        <begin position="1697"/>
        <end position="1713"/>
    </location>
</feature>
<evidence type="ECO:0000313" key="6">
    <source>
        <dbReference type="EMBL" id="KAK4674499.1"/>
    </source>
</evidence>
<feature type="region of interest" description="Disordered" evidence="5">
    <location>
        <begin position="1308"/>
        <end position="1758"/>
    </location>
</feature>
<feature type="compositionally biased region" description="Polar residues" evidence="5">
    <location>
        <begin position="966"/>
        <end position="980"/>
    </location>
</feature>
<feature type="compositionally biased region" description="Basic and acidic residues" evidence="5">
    <location>
        <begin position="1481"/>
        <end position="1491"/>
    </location>
</feature>
<feature type="compositionally biased region" description="Low complexity" evidence="5">
    <location>
        <begin position="687"/>
        <end position="714"/>
    </location>
</feature>
<sequence>MASYNPAYKPLPPPGNFQQGYLSAQQQHQHQQLQHQQLQHHHQQHQQYLQQPQQQQQQQQHQQHQQHSGQNGIERPPSFVGLPPIRRGSSLGLNAERFSGDNNNNNNNNNNSPGNSNGHQQQQQQQLQQYGQQHQQHSGTAQQNPNTSHQGQQHPQQQSIVQSVYRPTQGAPGPQTQAPTQGQQTWQLQGQGQQGPSPGLSRGLAGAAVSSPHGVNGVPPQGPQQYTDGSGRQGPMLPHMLPVNLSQRFQPQSWVPQESHLAEPLHPSSRHRSSPSNASSQHQQQQQQAQHQQQQQPHQQPSPPQQQQQSYYGFDKETGGPVSGGHSSQRPKPQASQPSQQTHPAFRDQQHYNGLPSQRAHPTQPLPALPTIQQSPVIPQESDQENQQQKNNVSSPGSGAPGITVTEDGRIKRNSGVYSGLRDRLATGGPVERRDGDGTPRYQGVGNDVVSDSSDDEGDLPNPIGPFGGRAADNDSMIAHGPGTPMGERVPPPPSQFAPPGRKLTTFFGIGATQPSGPQQPNSMRPDMSRTSTSTNATENQPAGSIGGPPKKRFSALKNVFHRSEGHKHSPSFTIKTSPPQAQAQFQGMNQGPPPASFLQGPPPGPLPGIPQGEVPRTPQGPVQGQFQGQSPGQTQGQAQGQGQHPQGPTPPAGAGPQPGSFNLYSGPERTVTGLRQPGHALPPPGAQNQQSPQQQQGQPQQQAQQQQQGSFAQYDQTRKPNGGMFGFLRNRADSKPKDGPPAVSLPIPPGQPIPFSPGRGGQQQYGMSPALGPDGRPSTAANQQLFQSQFGRGGPGSPGQTLPVSQPSDNGQLDDEFIAHRPPPLPQQSQSQLSFQHGQAENLSTVSRQQEQETTPYLQNAQLHQPTKLLDPTPAGSAFESPVSSKSQPVSQAAVEQGRHLNDSPASFTVQQAVAVRQPPAQSYGQGSRFSPTQNPTRKPLNASEGLNNDQSAPPGSPPAGYQGQGPTQFGVSGPSFQQETRDAGPSQFHPSAGVQLPDQDSRAPSRQSISAVSPTVETPSIHMHPQGLSQGPGAGPRPPSGHSYQSSLQSSQVQQGQAPLQGISTQPTWGSAQSGPQPNRAPFGPGPRPNGNPMIPQFHQKEKEQSTISKLFKGSKATGPSAPKPEKGEKEKGGNLSGFLGAFKKGTKQMEIHSPNALPPMGGQPFLAGQSSQGQKSQPFAPHQVGVQAQPQPQQQPPAGASTQEQRPQQTGPAGQHPYQNQPQFQRQQGTAPTIQPSPPSQQQAPRPGPPPTEPKYERVPIPASYGYVHGEGRVAPGPVGFYVGPTPVGLYGMPQGQMIPAGYPQQWVQPGGMPTQIPPGAVPGQVNSQQVNGAQGASPQPSNSSVPVNARDPSPASQGHVHVQAPSPVPVQPPAPPPASAAPALQQPPVFNSQPSLRERVPSPEAQPTQQTQPPQTAQPAQPPPPVQQPAQSHPASTLTAVPRQIEVSPQSSVRTAAPQAPSPNISPPERQVQPRPEPARFDSRDSDTLPSAQPSPLKRNVSPPQNGSATHQRQFSAGNGLASLPSQQRYMQSKQSPSPPNGSQFLPPRSPDRQAPSTVVPIHIAGASIVSQGSRTVSPPQDSRTVSPEPIIPGPSAPVQHLQSPSRVPDDNIYDATPRNSQFAPQEQPKQQPESQQQQQQRASPPPQPQTPQQQEEQQRQSPVQTRSSPMEAENTIIISEPTETKSAGPSHDTTRPKLELKPPAEPRPRSSSPPAVDHDSDDDLSDVESPIIASATVATLKPASPSNKTTQTGAVARENIAIFERAKKKAEEERIAQERMVMEEKIPVFDDEMMNAGKKKQDEKVQMSATSYPGQEWNPYGEFQEWE</sequence>
<comment type="subcellular location">
    <subcellularLocation>
        <location evidence="1">Nucleus</location>
    </subcellularLocation>
</comment>
<evidence type="ECO:0000256" key="1">
    <source>
        <dbReference type="ARBA" id="ARBA00004123"/>
    </source>
</evidence>
<evidence type="ECO:0000313" key="7">
    <source>
        <dbReference type="Proteomes" id="UP001326199"/>
    </source>
</evidence>
<keyword evidence="4" id="KW-0175">Coiled coil</keyword>
<feature type="compositionally biased region" description="Low complexity" evidence="5">
    <location>
        <begin position="25"/>
        <end position="37"/>
    </location>
</feature>
<feature type="compositionally biased region" description="Low complexity" evidence="5">
    <location>
        <begin position="1218"/>
        <end position="1248"/>
    </location>
</feature>
<gene>
    <name evidence="6" type="ORF">QC763_121110</name>
</gene>
<dbReference type="InterPro" id="IPR051644">
    <property type="entry name" value="TRAMP_AT-DNA-binding"/>
</dbReference>
<organism evidence="6 7">
    <name type="scientific">Podospora pseudopauciseta</name>
    <dbReference type="NCBI Taxonomy" id="2093780"/>
    <lineage>
        <taxon>Eukaryota</taxon>
        <taxon>Fungi</taxon>
        <taxon>Dikarya</taxon>
        <taxon>Ascomycota</taxon>
        <taxon>Pezizomycotina</taxon>
        <taxon>Sordariomycetes</taxon>
        <taxon>Sordariomycetidae</taxon>
        <taxon>Sordariales</taxon>
        <taxon>Podosporaceae</taxon>
        <taxon>Podospora</taxon>
    </lineage>
</organism>
<proteinExistence type="predicted"/>
<feature type="compositionally biased region" description="Polar residues" evidence="5">
    <location>
        <begin position="1328"/>
        <end position="1340"/>
    </location>
</feature>
<accession>A0ABR0I319</accession>
<feature type="compositionally biased region" description="Polar residues" evidence="5">
    <location>
        <begin position="385"/>
        <end position="397"/>
    </location>
</feature>
<feature type="compositionally biased region" description="Low complexity" evidence="5">
    <location>
        <begin position="1655"/>
        <end position="1669"/>
    </location>
</feature>
<feature type="compositionally biased region" description="Polar residues" evidence="5">
    <location>
        <begin position="924"/>
        <end position="938"/>
    </location>
</feature>
<feature type="region of interest" description="Disordered" evidence="5">
    <location>
        <begin position="253"/>
        <end position="1263"/>
    </location>
</feature>
<dbReference type="GeneID" id="87929043"/>
<feature type="compositionally biased region" description="Low complexity" evidence="5">
    <location>
        <begin position="102"/>
        <end position="201"/>
    </location>
</feature>
<keyword evidence="7" id="KW-1185">Reference proteome</keyword>
<feature type="compositionally biased region" description="Low complexity" evidence="5">
    <location>
        <begin position="1183"/>
        <end position="1203"/>
    </location>
</feature>
<feature type="compositionally biased region" description="Polar residues" evidence="5">
    <location>
        <begin position="571"/>
        <end position="590"/>
    </location>
</feature>
<feature type="compositionally biased region" description="Low complexity" evidence="5">
    <location>
        <begin position="1406"/>
        <end position="1423"/>
    </location>
</feature>
<reference evidence="6 7" key="1">
    <citation type="journal article" date="2023" name="bioRxiv">
        <title>High-quality genome assemblies of four members of thePodospora anserinaspecies complex.</title>
        <authorList>
            <person name="Ament-Velasquez S.L."/>
            <person name="Vogan A.A."/>
            <person name="Wallerman O."/>
            <person name="Hartmann F."/>
            <person name="Gautier V."/>
            <person name="Silar P."/>
            <person name="Giraud T."/>
            <person name="Johannesson H."/>
        </authorList>
    </citation>
    <scope>NUCLEOTIDE SEQUENCE [LARGE SCALE GENOMIC DNA]</scope>
    <source>
        <strain evidence="6 7">CBS 411.78</strain>
    </source>
</reference>
<evidence type="ECO:0000256" key="2">
    <source>
        <dbReference type="ARBA" id="ARBA00022737"/>
    </source>
</evidence>
<feature type="compositionally biased region" description="Polar residues" evidence="5">
    <location>
        <begin position="1573"/>
        <end position="1590"/>
    </location>
</feature>
<feature type="region of interest" description="Disordered" evidence="5">
    <location>
        <begin position="1"/>
        <end position="239"/>
    </location>
</feature>
<evidence type="ECO:0000256" key="3">
    <source>
        <dbReference type="ARBA" id="ARBA00023242"/>
    </source>
</evidence>
<feature type="compositionally biased region" description="Low complexity" evidence="5">
    <location>
        <begin position="911"/>
        <end position="923"/>
    </location>
</feature>
<feature type="compositionally biased region" description="Polar residues" evidence="5">
    <location>
        <begin position="1749"/>
        <end position="1758"/>
    </location>
</feature>
<feature type="compositionally biased region" description="Low complexity" evidence="5">
    <location>
        <begin position="610"/>
        <end position="647"/>
    </location>
</feature>
<feature type="coiled-coil region" evidence="4">
    <location>
        <begin position="1758"/>
        <end position="1785"/>
    </location>
</feature>
<feature type="compositionally biased region" description="Basic and acidic residues" evidence="5">
    <location>
        <begin position="421"/>
        <end position="438"/>
    </location>
</feature>
<feature type="compositionally biased region" description="Polar residues" evidence="5">
    <location>
        <begin position="1506"/>
        <end position="1521"/>
    </location>
</feature>
<feature type="compositionally biased region" description="Polar residues" evidence="5">
    <location>
        <begin position="799"/>
        <end position="812"/>
    </location>
</feature>
<name>A0ABR0I319_9PEZI</name>
<feature type="compositionally biased region" description="Polar residues" evidence="5">
    <location>
        <begin position="1064"/>
        <end position="1079"/>
    </location>
</feature>
<feature type="compositionally biased region" description="Pro residues" evidence="5">
    <location>
        <begin position="747"/>
        <end position="756"/>
    </location>
</feature>
<protein>
    <submittedName>
        <fullName evidence="6">Uncharacterized protein</fullName>
    </submittedName>
</protein>
<feature type="compositionally biased region" description="Pro residues" evidence="5">
    <location>
        <begin position="592"/>
        <end position="609"/>
    </location>
</feature>
<feature type="compositionally biased region" description="Low complexity" evidence="5">
    <location>
        <begin position="45"/>
        <end position="67"/>
    </location>
</feature>
<dbReference type="PANTHER" id="PTHR46543:SF2">
    <property type="entry name" value="AGAP013096-PA"/>
    <property type="match status" value="1"/>
</dbReference>
<feature type="region of interest" description="Disordered" evidence="5">
    <location>
        <begin position="1802"/>
        <end position="1832"/>
    </location>
</feature>
<feature type="compositionally biased region" description="Polar residues" evidence="5">
    <location>
        <begin position="1204"/>
        <end position="1215"/>
    </location>
</feature>
<dbReference type="PANTHER" id="PTHR46543">
    <property type="entry name" value="ZINC FINGER CCHC DOMAIN-CONTAINING PROTEIN 7"/>
    <property type="match status" value="1"/>
</dbReference>
<comment type="caution">
    <text evidence="6">The sequence shown here is derived from an EMBL/GenBank/DDBJ whole genome shotgun (WGS) entry which is preliminary data.</text>
</comment>
<feature type="compositionally biased region" description="Low complexity" evidence="5">
    <location>
        <begin position="1625"/>
        <end position="1647"/>
    </location>
</feature>
<feature type="compositionally biased region" description="Polar residues" evidence="5">
    <location>
        <begin position="780"/>
        <end position="791"/>
    </location>
</feature>
<feature type="compositionally biased region" description="Low complexity" evidence="5">
    <location>
        <begin position="882"/>
        <end position="895"/>
    </location>
</feature>
<feature type="compositionally biased region" description="Basic and acidic residues" evidence="5">
    <location>
        <begin position="1126"/>
        <end position="1135"/>
    </location>
</feature>
<feature type="compositionally biased region" description="Low complexity" evidence="5">
    <location>
        <begin position="1341"/>
        <end position="1352"/>
    </location>
</feature>
<feature type="compositionally biased region" description="Polar residues" evidence="5">
    <location>
        <begin position="836"/>
        <end position="866"/>
    </location>
</feature>
<feature type="compositionally biased region" description="Polar residues" evidence="5">
    <location>
        <begin position="1171"/>
        <end position="1180"/>
    </location>
</feature>
<dbReference type="RefSeq" id="XP_062771821.1">
    <property type="nucleotide sequence ID" value="XM_062908700.1"/>
</dbReference>
<feature type="compositionally biased region" description="Low complexity" evidence="5">
    <location>
        <begin position="1384"/>
        <end position="1393"/>
    </location>
</feature>
<evidence type="ECO:0000256" key="5">
    <source>
        <dbReference type="SAM" id="MobiDB-lite"/>
    </source>
</evidence>